<name>Q72DJ4_NITV2</name>
<dbReference type="Pfam" id="PF14827">
    <property type="entry name" value="dCache_3"/>
    <property type="match status" value="1"/>
</dbReference>
<dbReference type="InterPro" id="IPR004089">
    <property type="entry name" value="MCPsignal_dom"/>
</dbReference>
<dbReference type="Gene3D" id="3.30.450.20">
    <property type="entry name" value="PAS domain"/>
    <property type="match status" value="1"/>
</dbReference>
<feature type="domain" description="HAMP" evidence="15">
    <location>
        <begin position="369"/>
        <end position="423"/>
    </location>
</feature>
<organism evidence="16 17">
    <name type="scientific">Nitratidesulfovibrio vulgaris (strain ATCC 29579 / DSM 644 / CCUG 34227 / NCIMB 8303 / VKM B-1760 / Hildenborough)</name>
    <name type="common">Desulfovibrio vulgaris</name>
    <dbReference type="NCBI Taxonomy" id="882"/>
    <lineage>
        <taxon>Bacteria</taxon>
        <taxon>Pseudomonadati</taxon>
        <taxon>Thermodesulfobacteriota</taxon>
        <taxon>Desulfovibrionia</taxon>
        <taxon>Desulfovibrionales</taxon>
        <taxon>Desulfovibrionaceae</taxon>
        <taxon>Nitratidesulfovibrio</taxon>
    </lineage>
</organism>
<comment type="subcellular location">
    <subcellularLocation>
        <location evidence="1">Membrane</location>
    </subcellularLocation>
</comment>
<evidence type="ECO:0000256" key="11">
    <source>
        <dbReference type="SAM" id="Phobius"/>
    </source>
</evidence>
<evidence type="ECO:0000256" key="8">
    <source>
        <dbReference type="ARBA" id="ARBA00023224"/>
    </source>
</evidence>
<dbReference type="EMBL" id="AE017285">
    <property type="protein sequence ID" value="AAS95415.1"/>
    <property type="molecule type" value="Genomic_DNA"/>
</dbReference>
<keyword evidence="6" id="KW-0067">ATP-binding</keyword>
<keyword evidence="11" id="KW-0812">Transmembrane</keyword>
<dbReference type="PROSITE" id="PS50112">
    <property type="entry name" value="PAS"/>
    <property type="match status" value="1"/>
</dbReference>
<dbReference type="NCBIfam" id="TIGR00229">
    <property type="entry name" value="sensory_box"/>
    <property type="match status" value="1"/>
</dbReference>
<evidence type="ECO:0000256" key="2">
    <source>
        <dbReference type="ARBA" id="ARBA00022553"/>
    </source>
</evidence>
<dbReference type="InterPro" id="IPR035965">
    <property type="entry name" value="PAS-like_dom_sf"/>
</dbReference>
<keyword evidence="2" id="KW-0597">Phosphoprotein</keyword>
<dbReference type="Proteomes" id="UP000002194">
    <property type="component" value="Chromosome"/>
</dbReference>
<feature type="transmembrane region" description="Helical" evidence="11">
    <location>
        <begin position="12"/>
        <end position="30"/>
    </location>
</feature>
<evidence type="ECO:0000256" key="4">
    <source>
        <dbReference type="ARBA" id="ARBA00022741"/>
    </source>
</evidence>
<evidence type="ECO:0000256" key="10">
    <source>
        <dbReference type="PROSITE-ProRule" id="PRU00284"/>
    </source>
</evidence>
<dbReference type="Gene3D" id="6.10.340.10">
    <property type="match status" value="1"/>
</dbReference>
<feature type="domain" description="PAS" evidence="13">
    <location>
        <begin position="424"/>
        <end position="465"/>
    </location>
</feature>
<dbReference type="eggNOG" id="COG2202">
    <property type="taxonomic scope" value="Bacteria"/>
</dbReference>
<dbReference type="SUPFAM" id="SSF103190">
    <property type="entry name" value="Sensory domain-like"/>
    <property type="match status" value="1"/>
</dbReference>
<evidence type="ECO:0000259" key="15">
    <source>
        <dbReference type="PROSITE" id="PS50885"/>
    </source>
</evidence>
<keyword evidence="5" id="KW-0418">Kinase</keyword>
<dbReference type="CDD" id="cd11386">
    <property type="entry name" value="MCP_signal"/>
    <property type="match status" value="1"/>
</dbReference>
<evidence type="ECO:0000256" key="7">
    <source>
        <dbReference type="ARBA" id="ARBA00023012"/>
    </source>
</evidence>
<keyword evidence="7" id="KW-0902">Two-component regulatory system</keyword>
<dbReference type="SUPFAM" id="SSF55785">
    <property type="entry name" value="PYP-like sensor domain (PAS domain)"/>
    <property type="match status" value="1"/>
</dbReference>
<proteinExistence type="inferred from homology"/>
<evidence type="ECO:0000256" key="5">
    <source>
        <dbReference type="ARBA" id="ARBA00022777"/>
    </source>
</evidence>
<evidence type="ECO:0000256" key="1">
    <source>
        <dbReference type="ARBA" id="ARBA00004370"/>
    </source>
</evidence>
<dbReference type="KEGG" id="dvu:DVU_0935"/>
<feature type="domain" description="PAC" evidence="14">
    <location>
        <begin position="496"/>
        <end position="550"/>
    </location>
</feature>
<dbReference type="EnsemblBacteria" id="AAS95415">
    <property type="protein sequence ID" value="AAS95415"/>
    <property type="gene ID" value="DVU_0935"/>
</dbReference>
<dbReference type="HOGENOM" id="CLU_000445_107_19_7"/>
<dbReference type="PaxDb" id="882-DVU_0935"/>
<dbReference type="InterPro" id="IPR003660">
    <property type="entry name" value="HAMP_dom"/>
</dbReference>
<dbReference type="GO" id="GO:0000160">
    <property type="term" value="P:phosphorelay signal transduction system"/>
    <property type="evidence" value="ECO:0007669"/>
    <property type="project" value="UniProtKB-KW"/>
</dbReference>
<dbReference type="InterPro" id="IPR029151">
    <property type="entry name" value="Sensor-like_sf"/>
</dbReference>
<dbReference type="PROSITE" id="PS50111">
    <property type="entry name" value="CHEMOTAXIS_TRANSDUC_2"/>
    <property type="match status" value="1"/>
</dbReference>
<evidence type="ECO:0000259" key="14">
    <source>
        <dbReference type="PROSITE" id="PS50113"/>
    </source>
</evidence>
<dbReference type="InterPro" id="IPR029150">
    <property type="entry name" value="dCache_3"/>
</dbReference>
<evidence type="ECO:0000256" key="6">
    <source>
        <dbReference type="ARBA" id="ARBA00022840"/>
    </source>
</evidence>
<dbReference type="InterPro" id="IPR000700">
    <property type="entry name" value="PAS-assoc_C"/>
</dbReference>
<comment type="similarity">
    <text evidence="9">Belongs to the methyl-accepting chemotaxis (MCP) protein family.</text>
</comment>
<dbReference type="Pfam" id="PF08448">
    <property type="entry name" value="PAS_4"/>
    <property type="match status" value="1"/>
</dbReference>
<feature type="domain" description="Methyl-accepting transducer" evidence="12">
    <location>
        <begin position="565"/>
        <end position="801"/>
    </location>
</feature>
<evidence type="ECO:0000256" key="9">
    <source>
        <dbReference type="ARBA" id="ARBA00029447"/>
    </source>
</evidence>
<evidence type="ECO:0000313" key="17">
    <source>
        <dbReference type="Proteomes" id="UP000002194"/>
    </source>
</evidence>
<protein>
    <submittedName>
        <fullName evidence="16">Methyl-accepting chemotaxis protein</fullName>
    </submittedName>
</protein>
<dbReference type="PhylomeDB" id="Q72DJ4"/>
<keyword evidence="11" id="KW-0472">Membrane</keyword>
<dbReference type="PATRIC" id="fig|882.5.peg.879"/>
<dbReference type="InterPro" id="IPR000014">
    <property type="entry name" value="PAS"/>
</dbReference>
<keyword evidence="17" id="KW-1185">Reference proteome</keyword>
<evidence type="ECO:0000259" key="13">
    <source>
        <dbReference type="PROSITE" id="PS50112"/>
    </source>
</evidence>
<reference evidence="16 17" key="1">
    <citation type="journal article" date="2004" name="Nat. Biotechnol.">
        <title>The genome sequence of the anaerobic, sulfate-reducing bacterium Desulfovibrio vulgaris Hildenborough.</title>
        <authorList>
            <person name="Heidelberg J.F."/>
            <person name="Seshadri R."/>
            <person name="Haveman S.A."/>
            <person name="Hemme C.L."/>
            <person name="Paulsen I.T."/>
            <person name="Kolonay J.F."/>
            <person name="Eisen J.A."/>
            <person name="Ward N."/>
            <person name="Methe B."/>
            <person name="Brinkac L.M."/>
            <person name="Daugherty S.C."/>
            <person name="Deboy R.T."/>
            <person name="Dodson R.J."/>
            <person name="Durkin A.S."/>
            <person name="Madupu R."/>
            <person name="Nelson W.C."/>
            <person name="Sullivan S.A."/>
            <person name="Fouts D."/>
            <person name="Haft D.H."/>
            <person name="Selengut J."/>
            <person name="Peterson J.D."/>
            <person name="Davidsen T.M."/>
            <person name="Zafar N."/>
            <person name="Zhou L."/>
            <person name="Radune D."/>
            <person name="Dimitrov G."/>
            <person name="Hance M."/>
            <person name="Tran K."/>
            <person name="Khouri H."/>
            <person name="Gill J."/>
            <person name="Utterback T.R."/>
            <person name="Feldblyum T.V."/>
            <person name="Wall J.D."/>
            <person name="Voordouw G."/>
            <person name="Fraser C.M."/>
        </authorList>
    </citation>
    <scope>NUCLEOTIDE SEQUENCE [LARGE SCALE GENOMIC DNA]</scope>
    <source>
        <strain evidence="17">ATCC 29579 / DSM 644 / NCIMB 8303 / VKM B-1760 / Hildenborough</strain>
    </source>
</reference>
<dbReference type="Pfam" id="PF00015">
    <property type="entry name" value="MCPsignal"/>
    <property type="match status" value="1"/>
</dbReference>
<dbReference type="SMR" id="Q72DJ4"/>
<dbReference type="GO" id="GO:0005524">
    <property type="term" value="F:ATP binding"/>
    <property type="evidence" value="ECO:0007669"/>
    <property type="project" value="UniProtKB-KW"/>
</dbReference>
<feature type="transmembrane region" description="Helical" evidence="11">
    <location>
        <begin position="347"/>
        <end position="367"/>
    </location>
</feature>
<dbReference type="InterPro" id="IPR013656">
    <property type="entry name" value="PAS_4"/>
</dbReference>
<dbReference type="eggNOG" id="COG0840">
    <property type="taxonomic scope" value="Bacteria"/>
</dbReference>
<keyword evidence="11" id="KW-1133">Transmembrane helix</keyword>
<dbReference type="OrthoDB" id="9816383at2"/>
<dbReference type="SMART" id="SM00304">
    <property type="entry name" value="HAMP"/>
    <property type="match status" value="1"/>
</dbReference>
<evidence type="ECO:0000256" key="3">
    <source>
        <dbReference type="ARBA" id="ARBA00022679"/>
    </source>
</evidence>
<keyword evidence="8 10" id="KW-0807">Transducer</keyword>
<dbReference type="SMART" id="SM00283">
    <property type="entry name" value="MA"/>
    <property type="match status" value="1"/>
</dbReference>
<evidence type="ECO:0000259" key="12">
    <source>
        <dbReference type="PROSITE" id="PS50111"/>
    </source>
</evidence>
<dbReference type="PROSITE" id="PS50885">
    <property type="entry name" value="HAMP"/>
    <property type="match status" value="1"/>
</dbReference>
<keyword evidence="3" id="KW-0808">Transferase</keyword>
<dbReference type="Gene3D" id="1.10.287.950">
    <property type="entry name" value="Methyl-accepting chemotaxis protein"/>
    <property type="match status" value="1"/>
</dbReference>
<dbReference type="PANTHER" id="PTHR32089">
    <property type="entry name" value="METHYL-ACCEPTING CHEMOTAXIS PROTEIN MCPB"/>
    <property type="match status" value="1"/>
</dbReference>
<dbReference type="STRING" id="882.DVU_0935"/>
<dbReference type="AlphaFoldDB" id="Q72DJ4"/>
<evidence type="ECO:0000313" key="16">
    <source>
        <dbReference type="EMBL" id="AAS95415.1"/>
    </source>
</evidence>
<dbReference type="GO" id="GO:0016301">
    <property type="term" value="F:kinase activity"/>
    <property type="evidence" value="ECO:0007669"/>
    <property type="project" value="UniProtKB-KW"/>
</dbReference>
<feature type="transmembrane region" description="Helical" evidence="11">
    <location>
        <begin position="36"/>
        <end position="53"/>
    </location>
</feature>
<dbReference type="PANTHER" id="PTHR32089:SF112">
    <property type="entry name" value="LYSOZYME-LIKE PROTEIN-RELATED"/>
    <property type="match status" value="1"/>
</dbReference>
<accession>Q72DJ4</accession>
<gene>
    <name evidence="16" type="ordered locus">DVU_0935</name>
</gene>
<sequence length="834" mass="89812">MIAFRDLSGRMVMWACGRATLNLAGVVMGIRQKLFLPFALAVFILGAGAYWVLSGELHALKSVFLERIAESKSSELAQNVELLGTQALEQASLFSALPVVQEAYAIAMSGNIADERDAKGQEARELLRRELKGHLQSFEAINGRKFKLHFHLPNGRSLVRLWSAKQVKRDGQGVDVSDDISTFRQTVVEVNRSGQPRKGIEVGRGGFDVRGVSPVRDASGKQIGSVEVLVEFAPLLEVASRGQGEDLMLFMNTSLQDIANGMSDRSKHPLVGSDFMLATGNPKSPAFAKVSPQLLTAGRTGVHVEDEGGTALMSFPVKDYKGEQVGVFVFVMDNSAAAAIFDTFAKVMLVALLALLVVPGIIFSTLLTRVVVRPVGNVVRLIRDITEDRANLNDRLADTDSGEVGELCRWFNRLMGKIEDILCSVEGYKNIVNAIPDPVFAVDDDYNILLANNAVARLAGKTDGEQVRGMRCSSIFNTSVCGTDRCPICQARTKQGRYEAEIIELNIHGKSRWIRPYGDILHDCHGQRAGYLEVASDVTELYRKETELKGHMSRMQAVNTEVVEVASQVAEASASIEEQTRQVLSSADSQRHLIAESVGAIGQMNDTIMEVARSAALASQQAGSGQTKAQEGSRIVSDAVQAIGTVSQLSGVLRTNLTELGGQAESIGQIMNVISDIADQTNLLALNAAIEAARAGEAGRGFAVVADEVRKLAEKTMNATQEVRRSIETIQSGAARNISSMEEVASAVGQATVLAERSGTALREIVALVNDTSSQVTAIATAAEEQSASSEEIKRSVEQVSALSEETAQRMEDAARAVNDLTGLAQRLGHLSRS</sequence>
<dbReference type="SUPFAM" id="SSF58104">
    <property type="entry name" value="Methyl-accepting chemotaxis protein (MCP) signaling domain"/>
    <property type="match status" value="1"/>
</dbReference>
<keyword evidence="4" id="KW-0547">Nucleotide-binding</keyword>
<dbReference type="GO" id="GO:0016020">
    <property type="term" value="C:membrane"/>
    <property type="evidence" value="ECO:0007669"/>
    <property type="project" value="UniProtKB-SubCell"/>
</dbReference>
<dbReference type="PROSITE" id="PS50113">
    <property type="entry name" value="PAC"/>
    <property type="match status" value="1"/>
</dbReference>